<accession>A0ABW3UVE3</accession>
<protein>
    <submittedName>
        <fullName evidence="3">Uncharacterized protein</fullName>
    </submittedName>
</protein>
<keyword evidence="2" id="KW-0812">Transmembrane</keyword>
<keyword evidence="2" id="KW-1133">Transmembrane helix</keyword>
<proteinExistence type="predicted"/>
<feature type="region of interest" description="Disordered" evidence="1">
    <location>
        <begin position="1"/>
        <end position="25"/>
    </location>
</feature>
<dbReference type="Proteomes" id="UP001597180">
    <property type="component" value="Unassembled WGS sequence"/>
</dbReference>
<keyword evidence="4" id="KW-1185">Reference proteome</keyword>
<feature type="transmembrane region" description="Helical" evidence="2">
    <location>
        <begin position="48"/>
        <end position="67"/>
    </location>
</feature>
<keyword evidence="2" id="KW-0472">Membrane</keyword>
<feature type="compositionally biased region" description="Polar residues" evidence="1">
    <location>
        <begin position="1"/>
        <end position="14"/>
    </location>
</feature>
<name>A0ABW3UVE3_9BACL</name>
<gene>
    <name evidence="3" type="ORF">ACFQ4B_29735</name>
</gene>
<evidence type="ECO:0000256" key="2">
    <source>
        <dbReference type="SAM" id="Phobius"/>
    </source>
</evidence>
<organism evidence="3 4">
    <name type="scientific">Paenibacillus vulneris</name>
    <dbReference type="NCBI Taxonomy" id="1133364"/>
    <lineage>
        <taxon>Bacteria</taxon>
        <taxon>Bacillati</taxon>
        <taxon>Bacillota</taxon>
        <taxon>Bacilli</taxon>
        <taxon>Bacillales</taxon>
        <taxon>Paenibacillaceae</taxon>
        <taxon>Paenibacillus</taxon>
    </lineage>
</organism>
<evidence type="ECO:0000313" key="3">
    <source>
        <dbReference type="EMBL" id="MFD1224294.1"/>
    </source>
</evidence>
<dbReference type="EMBL" id="JBHTLU010000044">
    <property type="protein sequence ID" value="MFD1224294.1"/>
    <property type="molecule type" value="Genomic_DNA"/>
</dbReference>
<evidence type="ECO:0000256" key="1">
    <source>
        <dbReference type="SAM" id="MobiDB-lite"/>
    </source>
</evidence>
<dbReference type="RefSeq" id="WP_144027856.1">
    <property type="nucleotide sequence ID" value="NZ_BAABJG010000041.1"/>
</dbReference>
<reference evidence="4" key="1">
    <citation type="journal article" date="2019" name="Int. J. Syst. Evol. Microbiol.">
        <title>The Global Catalogue of Microorganisms (GCM) 10K type strain sequencing project: providing services to taxonomists for standard genome sequencing and annotation.</title>
        <authorList>
            <consortium name="The Broad Institute Genomics Platform"/>
            <consortium name="The Broad Institute Genome Sequencing Center for Infectious Disease"/>
            <person name="Wu L."/>
            <person name="Ma J."/>
        </authorList>
    </citation>
    <scope>NUCLEOTIDE SEQUENCE [LARGE SCALE GENOMIC DNA]</scope>
    <source>
        <strain evidence="4">CCUG 53270</strain>
    </source>
</reference>
<comment type="caution">
    <text evidence="3">The sequence shown here is derived from an EMBL/GenBank/DDBJ whole genome shotgun (WGS) entry which is preliminary data.</text>
</comment>
<sequence>MHLSQQDMSAQNKQGPEEEWEEEHFLPPRSTIHPTEKERWLPVFYRTLLWLFILLVIGLLIWGWDYLKKHS</sequence>
<evidence type="ECO:0000313" key="4">
    <source>
        <dbReference type="Proteomes" id="UP001597180"/>
    </source>
</evidence>